<name>A0A4R6B0W9_9RHOB</name>
<proteinExistence type="predicted"/>
<accession>A0A4R6B0W9</accession>
<evidence type="ECO:0000256" key="1">
    <source>
        <dbReference type="SAM" id="MobiDB-lite"/>
    </source>
</evidence>
<evidence type="ECO:0000313" key="2">
    <source>
        <dbReference type="EMBL" id="TDL88113.1"/>
    </source>
</evidence>
<feature type="compositionally biased region" description="Basic and acidic residues" evidence="1">
    <location>
        <begin position="192"/>
        <end position="205"/>
    </location>
</feature>
<dbReference type="AlphaFoldDB" id="A0A4R6B0W9"/>
<gene>
    <name evidence="2" type="ORF">E2L05_09435</name>
</gene>
<reference evidence="2 3" key="1">
    <citation type="submission" date="2019-03" db="EMBL/GenBank/DDBJ databases">
        <title>Rhodobacteraceae bacterium SM1902, a new member of the family Rhodobacteraceae isolated from Yantai.</title>
        <authorList>
            <person name="Sun Y."/>
        </authorList>
    </citation>
    <scope>NUCLEOTIDE SEQUENCE [LARGE SCALE GENOMIC DNA]</scope>
    <source>
        <strain evidence="2 3">SM1902</strain>
    </source>
</reference>
<comment type="caution">
    <text evidence="2">The sequence shown here is derived from an EMBL/GenBank/DDBJ whole genome shotgun (WGS) entry which is preliminary data.</text>
</comment>
<dbReference type="EMBL" id="SMZO01000017">
    <property type="protein sequence ID" value="TDL88113.1"/>
    <property type="molecule type" value="Genomic_DNA"/>
</dbReference>
<protein>
    <submittedName>
        <fullName evidence="2">Uncharacterized protein</fullName>
    </submittedName>
</protein>
<sequence>MAADELCIAGGNAASEQSISIFQDPIEIASDVPRMVEIDLDKNGTVDVKLELISGASSTPVSGLEVTTLLRIAAESGVGIGIGGPIKAGDTFRRSDMFYRAETLARSQRNLKTSLFYGEWARSPEVVSGILPLRLIRCAEVYLGYLNLSVDGYGNVTVHGYAVTNEPALELTVIDLSGAAADPASAADDVTTPEREHTRQHEERNQLASLEKQL</sequence>
<dbReference type="Proteomes" id="UP000294562">
    <property type="component" value="Unassembled WGS sequence"/>
</dbReference>
<evidence type="ECO:0000313" key="3">
    <source>
        <dbReference type="Proteomes" id="UP000294562"/>
    </source>
</evidence>
<organism evidence="2 3">
    <name type="scientific">Meridianimarinicoccus aquatilis</name>
    <dbReference type="NCBI Taxonomy" id="2552766"/>
    <lineage>
        <taxon>Bacteria</taxon>
        <taxon>Pseudomonadati</taxon>
        <taxon>Pseudomonadota</taxon>
        <taxon>Alphaproteobacteria</taxon>
        <taxon>Rhodobacterales</taxon>
        <taxon>Paracoccaceae</taxon>
        <taxon>Meridianimarinicoccus</taxon>
    </lineage>
</organism>
<feature type="region of interest" description="Disordered" evidence="1">
    <location>
        <begin position="184"/>
        <end position="214"/>
    </location>
</feature>
<keyword evidence="3" id="KW-1185">Reference proteome</keyword>